<evidence type="ECO:0000256" key="8">
    <source>
        <dbReference type="ARBA" id="ARBA00022777"/>
    </source>
</evidence>
<dbReference type="SMART" id="SM00046">
    <property type="entry name" value="DAGKc"/>
    <property type="match status" value="1"/>
</dbReference>
<keyword evidence="11" id="KW-0594">Phospholipid biosynthesis</keyword>
<dbReference type="EMBL" id="JACIDE010000001">
    <property type="protein sequence ID" value="MBB4072465.1"/>
    <property type="molecule type" value="Genomic_DNA"/>
</dbReference>
<proteinExistence type="inferred from homology"/>
<comment type="similarity">
    <text evidence="3">Belongs to the eukaryotic diacylglycerol kinase family.</text>
</comment>
<evidence type="ECO:0000256" key="10">
    <source>
        <dbReference type="ARBA" id="ARBA00023098"/>
    </source>
</evidence>
<sequence length="313" mass="34358">MKLIFIVNPAAKNGRARKVWRKLEKLLQSSNIPHDVLFTAKAGDGVKLARQVVARESGRVMIVAVGGDGTIHEIINGIESSDNVVIGYIPAGTGNDFARGTNISRHAEKALHHLLSHPKVSRYDIGTYGGSQISEGQFVNNIGCGFDAHIAQKVNASKWKPFFNRLFLGKFVYVFYLVKELFFYQPTRIRLQVDGKSHTFERAWFATIANHPYYGGGMKIAPFAKADDGALDVVVVHNVSRLKILLLFVTVFWGGHRKMKEVTMVVGKKIHIDADDVLPLHADGESIGAGNITVSAGKTIHIIANGSINTTDE</sequence>
<dbReference type="PANTHER" id="PTHR12358">
    <property type="entry name" value="SPHINGOSINE KINASE"/>
    <property type="match status" value="1"/>
</dbReference>
<evidence type="ECO:0000256" key="4">
    <source>
        <dbReference type="ARBA" id="ARBA00012133"/>
    </source>
</evidence>
<dbReference type="AlphaFoldDB" id="A0A840DL88"/>
<evidence type="ECO:0000256" key="11">
    <source>
        <dbReference type="ARBA" id="ARBA00023209"/>
    </source>
</evidence>
<evidence type="ECO:0000256" key="2">
    <source>
        <dbReference type="ARBA" id="ARBA00005983"/>
    </source>
</evidence>
<evidence type="ECO:0000256" key="5">
    <source>
        <dbReference type="ARBA" id="ARBA00022516"/>
    </source>
</evidence>
<dbReference type="NCBIfam" id="TIGR00147">
    <property type="entry name" value="YegS/Rv2252/BmrU family lipid kinase"/>
    <property type="match status" value="1"/>
</dbReference>
<keyword evidence="5" id="KW-0444">Lipid biosynthesis</keyword>
<evidence type="ECO:0000259" key="13">
    <source>
        <dbReference type="PROSITE" id="PS50146"/>
    </source>
</evidence>
<dbReference type="InterPro" id="IPR017438">
    <property type="entry name" value="ATP-NAD_kinase_N"/>
</dbReference>
<dbReference type="SUPFAM" id="SSF111331">
    <property type="entry name" value="NAD kinase/diacylglycerol kinase-like"/>
    <property type="match status" value="1"/>
</dbReference>
<protein>
    <recommendedName>
        <fullName evidence="4">diacylglycerol kinase (ATP)</fullName>
        <ecNumber evidence="4">2.7.1.107</ecNumber>
    </recommendedName>
</protein>
<keyword evidence="7" id="KW-0547">Nucleotide-binding</keyword>
<organism evidence="14 15">
    <name type="scientific">Anoxybacteroides voinovskiense</name>
    <dbReference type="NCBI Taxonomy" id="230470"/>
    <lineage>
        <taxon>Bacteria</taxon>
        <taxon>Bacillati</taxon>
        <taxon>Bacillota</taxon>
        <taxon>Bacilli</taxon>
        <taxon>Bacillales</taxon>
        <taxon>Anoxybacillaceae</taxon>
        <taxon>Anoxybacteroides</taxon>
    </lineage>
</organism>
<keyword evidence="10" id="KW-0443">Lipid metabolism</keyword>
<dbReference type="SMART" id="SM00045">
    <property type="entry name" value="DAGKa"/>
    <property type="match status" value="1"/>
</dbReference>
<dbReference type="Gene3D" id="2.60.200.40">
    <property type="match status" value="1"/>
</dbReference>
<dbReference type="InterPro" id="IPR005218">
    <property type="entry name" value="Diacylglycerol/lipid_kinase"/>
</dbReference>
<evidence type="ECO:0000313" key="14">
    <source>
        <dbReference type="EMBL" id="MBB4072465.1"/>
    </source>
</evidence>
<evidence type="ECO:0000256" key="7">
    <source>
        <dbReference type="ARBA" id="ARBA00022741"/>
    </source>
</evidence>
<dbReference type="EC" id="2.7.1.107" evidence="4"/>
<dbReference type="InterPro" id="IPR001206">
    <property type="entry name" value="Diacylglycerol_kinase_cat_dom"/>
</dbReference>
<dbReference type="Pfam" id="PF19279">
    <property type="entry name" value="YegS_C"/>
    <property type="match status" value="1"/>
</dbReference>
<keyword evidence="15" id="KW-1185">Reference proteome</keyword>
<keyword evidence="9" id="KW-0067">ATP-binding</keyword>
<evidence type="ECO:0000256" key="9">
    <source>
        <dbReference type="ARBA" id="ARBA00022840"/>
    </source>
</evidence>
<gene>
    <name evidence="14" type="ORF">GGR02_000211</name>
</gene>
<keyword evidence="6" id="KW-0808">Transferase</keyword>
<keyword evidence="12" id="KW-1208">Phospholipid metabolism</keyword>
<dbReference type="InterPro" id="IPR045540">
    <property type="entry name" value="YegS/DAGK_C"/>
</dbReference>
<comment type="caution">
    <text evidence="14">The sequence shown here is derived from an EMBL/GenBank/DDBJ whole genome shotgun (WGS) entry which is preliminary data.</text>
</comment>
<dbReference type="Gene3D" id="3.40.50.10330">
    <property type="entry name" value="Probable inorganic polyphosphate/atp-NAD kinase, domain 1"/>
    <property type="match status" value="1"/>
</dbReference>
<dbReference type="InterPro" id="IPR050187">
    <property type="entry name" value="Lipid_Phosphate_FormReg"/>
</dbReference>
<evidence type="ECO:0000256" key="6">
    <source>
        <dbReference type="ARBA" id="ARBA00022679"/>
    </source>
</evidence>
<dbReference type="InterPro" id="IPR000756">
    <property type="entry name" value="Diacylglycerol_kin_accessory"/>
</dbReference>
<comment type="similarity">
    <text evidence="2">Belongs to the diacylglycerol/lipid kinase family.</text>
</comment>
<evidence type="ECO:0000256" key="3">
    <source>
        <dbReference type="ARBA" id="ARBA00009280"/>
    </source>
</evidence>
<dbReference type="GO" id="GO:0004143">
    <property type="term" value="F:ATP-dependent diacylglycerol kinase activity"/>
    <property type="evidence" value="ECO:0007669"/>
    <property type="project" value="UniProtKB-EC"/>
</dbReference>
<dbReference type="GO" id="GO:0005524">
    <property type="term" value="F:ATP binding"/>
    <property type="evidence" value="ECO:0007669"/>
    <property type="project" value="UniProtKB-KW"/>
</dbReference>
<evidence type="ECO:0000313" key="15">
    <source>
        <dbReference type="Proteomes" id="UP000559598"/>
    </source>
</evidence>
<evidence type="ECO:0000256" key="1">
    <source>
        <dbReference type="ARBA" id="ARBA00001946"/>
    </source>
</evidence>
<dbReference type="RefSeq" id="WP_183182896.1">
    <property type="nucleotide sequence ID" value="NZ_BMNP01000002.1"/>
</dbReference>
<dbReference type="InterPro" id="IPR016064">
    <property type="entry name" value="NAD/diacylglycerol_kinase_sf"/>
</dbReference>
<dbReference type="PANTHER" id="PTHR12358:SF54">
    <property type="entry name" value="SPHINGOSINE KINASE RELATED PROTEIN"/>
    <property type="match status" value="1"/>
</dbReference>
<feature type="domain" description="DAGKc" evidence="13">
    <location>
        <begin position="1"/>
        <end position="132"/>
    </location>
</feature>
<dbReference type="Proteomes" id="UP000559598">
    <property type="component" value="Unassembled WGS sequence"/>
</dbReference>
<dbReference type="GO" id="GO:0007200">
    <property type="term" value="P:phospholipase C-activating G protein-coupled receptor signaling pathway"/>
    <property type="evidence" value="ECO:0007669"/>
    <property type="project" value="InterPro"/>
</dbReference>
<accession>A0A840DL88</accession>
<keyword evidence="8 14" id="KW-0418">Kinase</keyword>
<dbReference type="GO" id="GO:0008654">
    <property type="term" value="P:phospholipid biosynthetic process"/>
    <property type="evidence" value="ECO:0007669"/>
    <property type="project" value="UniProtKB-KW"/>
</dbReference>
<evidence type="ECO:0000256" key="12">
    <source>
        <dbReference type="ARBA" id="ARBA00023264"/>
    </source>
</evidence>
<comment type="cofactor">
    <cofactor evidence="1">
        <name>Mg(2+)</name>
        <dbReference type="ChEBI" id="CHEBI:18420"/>
    </cofactor>
</comment>
<reference evidence="14 15" key="1">
    <citation type="submission" date="2020-08" db="EMBL/GenBank/DDBJ databases">
        <title>Genomic Encyclopedia of Type Strains, Phase IV (KMG-IV): sequencing the most valuable type-strain genomes for metagenomic binning, comparative biology and taxonomic classification.</title>
        <authorList>
            <person name="Goeker M."/>
        </authorList>
    </citation>
    <scope>NUCLEOTIDE SEQUENCE [LARGE SCALE GENOMIC DNA]</scope>
    <source>
        <strain evidence="14 15">DSM 17075</strain>
    </source>
</reference>
<name>A0A840DL88_9BACL</name>
<dbReference type="Pfam" id="PF00781">
    <property type="entry name" value="DAGK_cat"/>
    <property type="match status" value="1"/>
</dbReference>
<dbReference type="PROSITE" id="PS50146">
    <property type="entry name" value="DAGK"/>
    <property type="match status" value="1"/>
</dbReference>